<evidence type="ECO:0000256" key="1">
    <source>
        <dbReference type="SAM" id="Phobius"/>
    </source>
</evidence>
<organism evidence="4 5">
    <name type="scientific">Candidatus Aeolococcus gillhamiae</name>
    <dbReference type="NCBI Taxonomy" id="3127015"/>
    <lineage>
        <taxon>Bacteria</taxon>
        <taxon>Bacillati</taxon>
        <taxon>Candidatus Dormiibacterota</taxon>
        <taxon>Candidatus Dormibacteria</taxon>
        <taxon>Candidatus Aeolococcales</taxon>
        <taxon>Candidatus Aeolococcaceae</taxon>
        <taxon>Candidatus Aeolococcus</taxon>
    </lineage>
</organism>
<dbReference type="EMBL" id="JAEKNS010000134">
    <property type="protein sequence ID" value="MBJ7595847.1"/>
    <property type="molecule type" value="Genomic_DNA"/>
</dbReference>
<sequence length="150" mass="14889">MRARIGIAAGAVVIALVAHPLRSLAATANDCPGTIVPESPAGPVLLVVAALGALGFLAYWRRRGGLSATVVSTLTIAVLAGALLSTVVASAATSSCSGGGTDPAGQNVSGISQTTPFTGADIPWLTAAVLIVSGTVVSAVTRSRRRRSKD</sequence>
<feature type="transmembrane region" description="Helical" evidence="1">
    <location>
        <begin position="41"/>
        <end position="60"/>
    </location>
</feature>
<evidence type="ECO:0000313" key="6">
    <source>
        <dbReference type="Proteomes" id="UP000606991"/>
    </source>
</evidence>
<evidence type="ECO:0000313" key="3">
    <source>
        <dbReference type="EMBL" id="MBJ7595847.1"/>
    </source>
</evidence>
<feature type="transmembrane region" description="Helical" evidence="1">
    <location>
        <begin position="67"/>
        <end position="92"/>
    </location>
</feature>
<feature type="transmembrane region" description="Helical" evidence="1">
    <location>
        <begin position="122"/>
        <end position="141"/>
    </location>
</feature>
<dbReference type="Proteomes" id="UP000606991">
    <property type="component" value="Unassembled WGS sequence"/>
</dbReference>
<reference evidence="4" key="2">
    <citation type="submission" date="2018-05" db="EMBL/GenBank/DDBJ databases">
        <authorList>
            <person name="Ferrari B."/>
        </authorList>
    </citation>
    <scope>NUCLEOTIDE SEQUENCE</scope>
    <source>
        <strain evidence="4">RRmetagenome_bin12</strain>
    </source>
</reference>
<evidence type="ECO:0000256" key="2">
    <source>
        <dbReference type="SAM" id="SignalP"/>
    </source>
</evidence>
<accession>A0A2W5ZA01</accession>
<keyword evidence="1" id="KW-0812">Transmembrane</keyword>
<reference evidence="4 5" key="1">
    <citation type="journal article" date="2017" name="Nature">
        <title>Atmospheric trace gases support primary production in Antarctic desert surface soil.</title>
        <authorList>
            <person name="Ji M."/>
            <person name="Greening C."/>
            <person name="Vanwonterghem I."/>
            <person name="Carere C.R."/>
            <person name="Bay S.K."/>
            <person name="Steen J.A."/>
            <person name="Montgomery K."/>
            <person name="Lines T."/>
            <person name="Beardall J."/>
            <person name="van Dorst J."/>
            <person name="Snape I."/>
            <person name="Stott M.B."/>
            <person name="Hugenholtz P."/>
            <person name="Ferrari B.C."/>
        </authorList>
    </citation>
    <scope>NUCLEOTIDE SEQUENCE [LARGE SCALE GENOMIC DNA]</scope>
    <source>
        <strain evidence="4">RRmetagenome_bin12</strain>
    </source>
</reference>
<proteinExistence type="predicted"/>
<gene>
    <name evidence="4" type="ORF">DLM65_04425</name>
    <name evidence="3" type="ORF">JF886_13515</name>
</gene>
<dbReference type="AlphaFoldDB" id="A0A2W5ZA01"/>
<keyword evidence="2" id="KW-0732">Signal</keyword>
<feature type="signal peptide" evidence="2">
    <location>
        <begin position="1"/>
        <end position="25"/>
    </location>
</feature>
<name>A0A2W5ZA01_9BACT</name>
<accession>A0A934K221</accession>
<keyword evidence="1" id="KW-1133">Transmembrane helix</keyword>
<dbReference type="RefSeq" id="WP_337313340.1">
    <property type="nucleotide sequence ID" value="NZ_JAEKNS010000134.1"/>
</dbReference>
<evidence type="ECO:0000313" key="4">
    <source>
        <dbReference type="EMBL" id="PZR82222.1"/>
    </source>
</evidence>
<evidence type="ECO:0008006" key="7">
    <source>
        <dbReference type="Google" id="ProtNLM"/>
    </source>
</evidence>
<dbReference type="EMBL" id="QHBU01000079">
    <property type="protein sequence ID" value="PZR82222.1"/>
    <property type="molecule type" value="Genomic_DNA"/>
</dbReference>
<protein>
    <recommendedName>
        <fullName evidence="7">Gram-positive cocci surface proteins LPxTG domain-containing protein</fullName>
    </recommendedName>
</protein>
<keyword evidence="1" id="KW-0472">Membrane</keyword>
<reference evidence="3 6" key="3">
    <citation type="submission" date="2020-10" db="EMBL/GenBank/DDBJ databases">
        <title>Ca. Dormibacterota MAGs.</title>
        <authorList>
            <person name="Montgomery K."/>
        </authorList>
    </citation>
    <scope>NUCLEOTIDE SEQUENCE [LARGE SCALE GENOMIC DNA]</scope>
    <source>
        <strain evidence="3">SC8812_S17_18</strain>
    </source>
</reference>
<evidence type="ECO:0000313" key="5">
    <source>
        <dbReference type="Proteomes" id="UP000248724"/>
    </source>
</evidence>
<comment type="caution">
    <text evidence="4">The sequence shown here is derived from an EMBL/GenBank/DDBJ whole genome shotgun (WGS) entry which is preliminary data.</text>
</comment>
<dbReference type="Proteomes" id="UP000248724">
    <property type="component" value="Unassembled WGS sequence"/>
</dbReference>
<feature type="chain" id="PRO_5015964747" description="Gram-positive cocci surface proteins LPxTG domain-containing protein" evidence="2">
    <location>
        <begin position="26"/>
        <end position="150"/>
    </location>
</feature>